<feature type="transmembrane region" description="Helical" evidence="12">
    <location>
        <begin position="36"/>
        <end position="58"/>
    </location>
</feature>
<feature type="transmembrane region" description="Helical" evidence="12">
    <location>
        <begin position="70"/>
        <end position="93"/>
    </location>
</feature>
<evidence type="ECO:0000256" key="11">
    <source>
        <dbReference type="SAM" id="MobiDB-lite"/>
    </source>
</evidence>
<accession>A0ABM1EXX5</accession>
<evidence type="ECO:0000256" key="8">
    <source>
        <dbReference type="ARBA" id="ARBA00023180"/>
    </source>
</evidence>
<keyword evidence="6 12" id="KW-0472">Membrane</keyword>
<keyword evidence="7 10" id="KW-0675">Receptor</keyword>
<dbReference type="Gene3D" id="1.20.1070.10">
    <property type="entry name" value="Rhodopsin 7-helix transmembrane proteins"/>
    <property type="match status" value="1"/>
</dbReference>
<keyword evidence="9 10" id="KW-0807">Transducer</keyword>
<feature type="region of interest" description="Disordered" evidence="11">
    <location>
        <begin position="321"/>
        <end position="344"/>
    </location>
</feature>
<feature type="transmembrane region" description="Helical" evidence="12">
    <location>
        <begin position="279"/>
        <end position="297"/>
    </location>
</feature>
<evidence type="ECO:0000259" key="13">
    <source>
        <dbReference type="PROSITE" id="PS50262"/>
    </source>
</evidence>
<keyword evidence="4 12" id="KW-1133">Transmembrane helix</keyword>
<keyword evidence="3 10" id="KW-0812">Transmembrane</keyword>
<evidence type="ECO:0000256" key="9">
    <source>
        <dbReference type="ARBA" id="ARBA00023224"/>
    </source>
</evidence>
<feature type="transmembrane region" description="Helical" evidence="12">
    <location>
        <begin position="148"/>
        <end position="168"/>
    </location>
</feature>
<evidence type="ECO:0000256" key="3">
    <source>
        <dbReference type="ARBA" id="ARBA00022692"/>
    </source>
</evidence>
<evidence type="ECO:0000256" key="1">
    <source>
        <dbReference type="ARBA" id="ARBA00004651"/>
    </source>
</evidence>
<feature type="transmembrane region" description="Helical" evidence="12">
    <location>
        <begin position="105"/>
        <end position="127"/>
    </location>
</feature>
<evidence type="ECO:0000256" key="12">
    <source>
        <dbReference type="SAM" id="Phobius"/>
    </source>
</evidence>
<feature type="transmembrane region" description="Helical" evidence="12">
    <location>
        <begin position="188"/>
        <end position="211"/>
    </location>
</feature>
<organism evidence="14 15">
    <name type="scientific">Priapulus caudatus</name>
    <name type="common">Priapulid worm</name>
    <dbReference type="NCBI Taxonomy" id="37621"/>
    <lineage>
        <taxon>Eukaryota</taxon>
        <taxon>Metazoa</taxon>
        <taxon>Ecdysozoa</taxon>
        <taxon>Scalidophora</taxon>
        <taxon>Priapulida</taxon>
        <taxon>Priapulimorpha</taxon>
        <taxon>Priapulimorphida</taxon>
        <taxon>Priapulidae</taxon>
        <taxon>Priapulus</taxon>
    </lineage>
</organism>
<proteinExistence type="inferred from homology"/>
<gene>
    <name evidence="15" type="primary">LOC106816917</name>
</gene>
<evidence type="ECO:0000313" key="14">
    <source>
        <dbReference type="Proteomes" id="UP000695022"/>
    </source>
</evidence>
<dbReference type="PANTHER" id="PTHR24246:SF27">
    <property type="entry name" value="ADENOSINE RECEPTOR, ISOFORM A"/>
    <property type="match status" value="1"/>
</dbReference>
<keyword evidence="14" id="KW-1185">Reference proteome</keyword>
<dbReference type="PROSITE" id="PS50262">
    <property type="entry name" value="G_PROTEIN_RECEP_F1_2"/>
    <property type="match status" value="1"/>
</dbReference>
<sequence>MRVRLFADPFSAPRNTCSSSDDDDDDDTDPWGAVSATAYAIVIIANVALNPLVVVAVARVAKLRRNLTNWFVAGLSVASVATATSFVVALVTTAFLPDPPENLCLFLLADIAVTGAASVNMLLLVTADRYVSIVHPLRYRHVVTAARAKVAIGVAWLLSVVVGSLAYVGERWEVGSCCLFEFVVGEALVLTLAALFVVYGSLMLFMYATIFRAARAHARRRTSGDSVVARTDFRRKVNSATTYFVVVIAYVLLCAPLNVIAVTVLYAELEPPLNTLRRVGYLLFYTGPAVYPLIIAARMRDYRQAFVQLLPGLTSATAADANGADGAETSASNRVEPSPVVDRF</sequence>
<evidence type="ECO:0000256" key="5">
    <source>
        <dbReference type="ARBA" id="ARBA00023040"/>
    </source>
</evidence>
<dbReference type="GeneID" id="106816917"/>
<dbReference type="Proteomes" id="UP000695022">
    <property type="component" value="Unplaced"/>
</dbReference>
<keyword evidence="8" id="KW-0325">Glycoprotein</keyword>
<evidence type="ECO:0000256" key="2">
    <source>
        <dbReference type="ARBA" id="ARBA00022475"/>
    </source>
</evidence>
<feature type="domain" description="G-protein coupled receptors family 1 profile" evidence="13">
    <location>
        <begin position="49"/>
        <end position="295"/>
    </location>
</feature>
<evidence type="ECO:0000256" key="7">
    <source>
        <dbReference type="ARBA" id="ARBA00023170"/>
    </source>
</evidence>
<protein>
    <submittedName>
        <fullName evidence="15">Adenosine receptor A2a-like</fullName>
    </submittedName>
</protein>
<comment type="similarity">
    <text evidence="10">Belongs to the G-protein coupled receptor 1 family.</text>
</comment>
<reference evidence="15" key="1">
    <citation type="submission" date="2025-08" db="UniProtKB">
        <authorList>
            <consortium name="RefSeq"/>
        </authorList>
    </citation>
    <scope>IDENTIFICATION</scope>
</reference>
<dbReference type="InterPro" id="IPR000276">
    <property type="entry name" value="GPCR_Rhodpsn"/>
</dbReference>
<evidence type="ECO:0000256" key="10">
    <source>
        <dbReference type="RuleBase" id="RU000688"/>
    </source>
</evidence>
<evidence type="ECO:0000313" key="15">
    <source>
        <dbReference type="RefSeq" id="XP_014677046.1"/>
    </source>
</evidence>
<evidence type="ECO:0000256" key="4">
    <source>
        <dbReference type="ARBA" id="ARBA00022989"/>
    </source>
</evidence>
<keyword evidence="5 10" id="KW-0297">G-protein coupled receptor</keyword>
<dbReference type="PRINTS" id="PR00237">
    <property type="entry name" value="GPCRRHODOPSN"/>
</dbReference>
<keyword evidence="2" id="KW-1003">Cell membrane</keyword>
<feature type="transmembrane region" description="Helical" evidence="12">
    <location>
        <begin position="243"/>
        <end position="267"/>
    </location>
</feature>
<dbReference type="InterPro" id="IPR017452">
    <property type="entry name" value="GPCR_Rhodpsn_7TM"/>
</dbReference>
<evidence type="ECO:0000256" key="6">
    <source>
        <dbReference type="ARBA" id="ARBA00023136"/>
    </source>
</evidence>
<dbReference type="PANTHER" id="PTHR24246">
    <property type="entry name" value="OLFACTORY RECEPTOR AND ADENOSINE RECEPTOR"/>
    <property type="match status" value="1"/>
</dbReference>
<dbReference type="SUPFAM" id="SSF81321">
    <property type="entry name" value="Family A G protein-coupled receptor-like"/>
    <property type="match status" value="1"/>
</dbReference>
<dbReference type="Pfam" id="PF00001">
    <property type="entry name" value="7tm_1"/>
    <property type="match status" value="1"/>
</dbReference>
<dbReference type="RefSeq" id="XP_014677046.1">
    <property type="nucleotide sequence ID" value="XM_014821560.1"/>
</dbReference>
<comment type="subcellular location">
    <subcellularLocation>
        <location evidence="1">Cell membrane</location>
        <topology evidence="1">Multi-pass membrane protein</topology>
    </subcellularLocation>
</comment>
<dbReference type="PROSITE" id="PS00237">
    <property type="entry name" value="G_PROTEIN_RECEP_F1_1"/>
    <property type="match status" value="1"/>
</dbReference>
<name>A0ABM1EXX5_PRICU</name>